<feature type="transmembrane region" description="Helical" evidence="2">
    <location>
        <begin position="106"/>
        <end position="132"/>
    </location>
</feature>
<dbReference type="EMBL" id="RBDY01000030">
    <property type="protein sequence ID" value="RKN15854.1"/>
    <property type="molecule type" value="Genomic_DNA"/>
</dbReference>
<feature type="compositionally biased region" description="Basic and acidic residues" evidence="1">
    <location>
        <begin position="1"/>
        <end position="19"/>
    </location>
</feature>
<evidence type="ECO:0000313" key="4">
    <source>
        <dbReference type="EMBL" id="RKN15854.1"/>
    </source>
</evidence>
<gene>
    <name evidence="4" type="ORF">D7318_26665</name>
    <name evidence="3" type="ORF">D7319_20130</name>
</gene>
<reference evidence="5 6" key="1">
    <citation type="submission" date="2018-09" db="EMBL/GenBank/DDBJ databases">
        <title>Streptomyces sp. nov. DS1-2, an endophytic actinomycete isolated from roots of Dendrobium scabrilingue.</title>
        <authorList>
            <person name="Kuncharoen N."/>
            <person name="Kudo T."/>
            <person name="Ohkuma M."/>
            <person name="Yuki M."/>
            <person name="Tanasupawat S."/>
        </authorList>
    </citation>
    <scope>NUCLEOTIDE SEQUENCE [LARGE SCALE GENOMIC DNA]</scope>
    <source>
        <strain evidence="3 6">AZ1-7</strain>
        <strain evidence="4 5">DS1-2</strain>
    </source>
</reference>
<feature type="transmembrane region" description="Helical" evidence="2">
    <location>
        <begin position="160"/>
        <end position="179"/>
    </location>
</feature>
<keyword evidence="2" id="KW-0812">Transmembrane</keyword>
<evidence type="ECO:0000313" key="5">
    <source>
        <dbReference type="Proteomes" id="UP000268652"/>
    </source>
</evidence>
<evidence type="ECO:0000313" key="6">
    <source>
        <dbReference type="Proteomes" id="UP000275024"/>
    </source>
</evidence>
<dbReference type="EMBL" id="RBDX01000017">
    <property type="protein sequence ID" value="RKN07006.1"/>
    <property type="molecule type" value="Genomic_DNA"/>
</dbReference>
<feature type="transmembrane region" description="Helical" evidence="2">
    <location>
        <begin position="255"/>
        <end position="273"/>
    </location>
</feature>
<sequence>MRIDSMRIDNRRRSRRETTESTAMTSLTTSPDDRDRRAALPTGGSAPALGHLSVRERDGRWDTATASGAAGTRRHRSTGHMAEGAGWFSLLAAAGEWVTWSLSLSAFWLVFTVAGGVLLGVAPASVAAATLVRERTLGRHDRVWRDGARFWVREFPGSQAAVLPLVLVTATLAANYVWFSAQGQGATGARLVTLPALALAATALAWTAPLVAHYTVSPWRVTFLALRLTLARPACGVLLAFVAIAMAYAVLSVPVVAVVAVGAWWTVSTWLCLRFFDDNEERRGDPPSAGPLRTLPTHPLNVS</sequence>
<keyword evidence="2" id="KW-0472">Membrane</keyword>
<feature type="transmembrane region" description="Helical" evidence="2">
    <location>
        <begin position="191"/>
        <end position="212"/>
    </location>
</feature>
<dbReference type="Pfam" id="PF04854">
    <property type="entry name" value="DUF624"/>
    <property type="match status" value="1"/>
</dbReference>
<accession>A0A3A9WH40</accession>
<feature type="transmembrane region" description="Helical" evidence="2">
    <location>
        <begin position="81"/>
        <end position="100"/>
    </location>
</feature>
<protein>
    <submittedName>
        <fullName evidence="3">DUF624 domain-containing protein</fullName>
    </submittedName>
</protein>
<name>A0A3A9WH40_9ACTN</name>
<dbReference type="Proteomes" id="UP000275024">
    <property type="component" value="Unassembled WGS sequence"/>
</dbReference>
<organism evidence="3 6">
    <name type="scientific">Streptomyces radicis</name>
    <dbReference type="NCBI Taxonomy" id="1750517"/>
    <lineage>
        <taxon>Bacteria</taxon>
        <taxon>Bacillati</taxon>
        <taxon>Actinomycetota</taxon>
        <taxon>Actinomycetes</taxon>
        <taxon>Kitasatosporales</taxon>
        <taxon>Streptomycetaceae</taxon>
        <taxon>Streptomyces</taxon>
    </lineage>
</organism>
<keyword evidence="5" id="KW-1185">Reference proteome</keyword>
<feature type="compositionally biased region" description="Low complexity" evidence="1">
    <location>
        <begin position="20"/>
        <end position="30"/>
    </location>
</feature>
<keyword evidence="2" id="KW-1133">Transmembrane helix</keyword>
<dbReference type="Proteomes" id="UP000268652">
    <property type="component" value="Unassembled WGS sequence"/>
</dbReference>
<evidence type="ECO:0000256" key="1">
    <source>
        <dbReference type="SAM" id="MobiDB-lite"/>
    </source>
</evidence>
<dbReference type="InterPro" id="IPR006938">
    <property type="entry name" value="DUF624"/>
</dbReference>
<dbReference type="AlphaFoldDB" id="A0A3A9WH40"/>
<comment type="caution">
    <text evidence="3">The sequence shown here is derived from an EMBL/GenBank/DDBJ whole genome shotgun (WGS) entry which is preliminary data.</text>
</comment>
<feature type="region of interest" description="Disordered" evidence="1">
    <location>
        <begin position="281"/>
        <end position="303"/>
    </location>
</feature>
<proteinExistence type="predicted"/>
<feature type="transmembrane region" description="Helical" evidence="2">
    <location>
        <begin position="224"/>
        <end position="249"/>
    </location>
</feature>
<evidence type="ECO:0000256" key="2">
    <source>
        <dbReference type="SAM" id="Phobius"/>
    </source>
</evidence>
<evidence type="ECO:0000313" key="3">
    <source>
        <dbReference type="EMBL" id="RKN07006.1"/>
    </source>
</evidence>
<feature type="region of interest" description="Disordered" evidence="1">
    <location>
        <begin position="1"/>
        <end position="52"/>
    </location>
</feature>